<name>A0A395GKM0_9EURO</name>
<sequence>TAIITGANTGIGLSTARTLLHLHPRTLILACRNLPSASTARDTLLASYPSTKTNIITKHLDLSSYASVRSFTREITSEVENLDLLVLNAGSAFFADFQLGNEGRERTVQNMFLSNVLLLLGLLPLLEKSAGRVTWVGSRRAYEIITRSHPDTTFLNIESGSILDWFDREEGYDMMNRYGEVKFLCLAFFYELATRLQQRGGEGGGRVILNMICPGAVRTNLARNLPVWYRPLVWVFQKLVSRSAEEAGVLVVRAGVVVGGESHGVFFGDHEVERVHPFFESDEGKRVVKGIWQETMQEMKRVGVVP</sequence>
<dbReference type="RefSeq" id="XP_025570373.1">
    <property type="nucleotide sequence ID" value="XM_025715112.1"/>
</dbReference>
<evidence type="ECO:0000313" key="3">
    <source>
        <dbReference type="EMBL" id="RAK96045.1"/>
    </source>
</evidence>
<organism evidence="3 4">
    <name type="scientific">Aspergillus ibericus CBS 121593</name>
    <dbReference type="NCBI Taxonomy" id="1448316"/>
    <lineage>
        <taxon>Eukaryota</taxon>
        <taxon>Fungi</taxon>
        <taxon>Dikarya</taxon>
        <taxon>Ascomycota</taxon>
        <taxon>Pezizomycotina</taxon>
        <taxon>Eurotiomycetes</taxon>
        <taxon>Eurotiomycetidae</taxon>
        <taxon>Eurotiales</taxon>
        <taxon>Aspergillaceae</taxon>
        <taxon>Aspergillus</taxon>
        <taxon>Aspergillus subgen. Circumdati</taxon>
    </lineage>
</organism>
<dbReference type="Pfam" id="PF00106">
    <property type="entry name" value="adh_short"/>
    <property type="match status" value="1"/>
</dbReference>
<evidence type="ECO:0000256" key="1">
    <source>
        <dbReference type="ARBA" id="ARBA00006484"/>
    </source>
</evidence>
<feature type="non-terminal residue" evidence="3">
    <location>
        <position position="306"/>
    </location>
</feature>
<evidence type="ECO:0000256" key="2">
    <source>
        <dbReference type="ARBA" id="ARBA00023002"/>
    </source>
</evidence>
<dbReference type="GO" id="GO:0016491">
    <property type="term" value="F:oxidoreductase activity"/>
    <property type="evidence" value="ECO:0007669"/>
    <property type="project" value="UniProtKB-KW"/>
</dbReference>
<dbReference type="PRINTS" id="PR00081">
    <property type="entry name" value="GDHRDH"/>
</dbReference>
<dbReference type="Gene3D" id="3.40.50.720">
    <property type="entry name" value="NAD(P)-binding Rossmann-like Domain"/>
    <property type="match status" value="1"/>
</dbReference>
<dbReference type="OrthoDB" id="542013at2759"/>
<dbReference type="AlphaFoldDB" id="A0A395GKM0"/>
<keyword evidence="2" id="KW-0560">Oxidoreductase</keyword>
<dbReference type="SUPFAM" id="SSF51735">
    <property type="entry name" value="NAD(P)-binding Rossmann-fold domains"/>
    <property type="match status" value="1"/>
</dbReference>
<dbReference type="EMBL" id="KZ824481">
    <property type="protein sequence ID" value="RAK96045.1"/>
    <property type="molecule type" value="Genomic_DNA"/>
</dbReference>
<dbReference type="PANTHER" id="PTHR43157">
    <property type="entry name" value="PHOSPHATIDYLINOSITOL-GLYCAN BIOSYNTHESIS CLASS F PROTEIN-RELATED"/>
    <property type="match status" value="1"/>
</dbReference>
<dbReference type="STRING" id="1448316.A0A395GKM0"/>
<accession>A0A395GKM0</accession>
<gene>
    <name evidence="3" type="ORF">BO80DRAFT_319663</name>
</gene>
<reference evidence="3 4" key="1">
    <citation type="submission" date="2018-02" db="EMBL/GenBank/DDBJ databases">
        <title>The genomes of Aspergillus section Nigri reveals drivers in fungal speciation.</title>
        <authorList>
            <consortium name="DOE Joint Genome Institute"/>
            <person name="Vesth T.C."/>
            <person name="Nybo J."/>
            <person name="Theobald S."/>
            <person name="Brandl J."/>
            <person name="Frisvad J.C."/>
            <person name="Nielsen K.F."/>
            <person name="Lyhne E.K."/>
            <person name="Kogle M.E."/>
            <person name="Kuo A."/>
            <person name="Riley R."/>
            <person name="Clum A."/>
            <person name="Nolan M."/>
            <person name="Lipzen A."/>
            <person name="Salamov A."/>
            <person name="Henrissat B."/>
            <person name="Wiebenga A."/>
            <person name="De vries R.P."/>
            <person name="Grigoriev I.V."/>
            <person name="Mortensen U.H."/>
            <person name="Andersen M.R."/>
            <person name="Baker S.E."/>
        </authorList>
    </citation>
    <scope>NUCLEOTIDE SEQUENCE [LARGE SCALE GENOMIC DNA]</scope>
    <source>
        <strain evidence="3 4">CBS 121593</strain>
    </source>
</reference>
<keyword evidence="4" id="KW-1185">Reference proteome</keyword>
<feature type="non-terminal residue" evidence="3">
    <location>
        <position position="1"/>
    </location>
</feature>
<protein>
    <submittedName>
        <fullName evidence="3">NAD(P)-binding protein</fullName>
    </submittedName>
</protein>
<dbReference type="Proteomes" id="UP000249402">
    <property type="component" value="Unassembled WGS sequence"/>
</dbReference>
<comment type="similarity">
    <text evidence="1">Belongs to the short-chain dehydrogenases/reductases (SDR) family.</text>
</comment>
<evidence type="ECO:0000313" key="4">
    <source>
        <dbReference type="Proteomes" id="UP000249402"/>
    </source>
</evidence>
<dbReference type="GeneID" id="37219977"/>
<dbReference type="InterPro" id="IPR036291">
    <property type="entry name" value="NAD(P)-bd_dom_sf"/>
</dbReference>
<dbReference type="PANTHER" id="PTHR43157:SF31">
    <property type="entry name" value="PHOSPHATIDYLINOSITOL-GLYCAN BIOSYNTHESIS CLASS F PROTEIN"/>
    <property type="match status" value="1"/>
</dbReference>
<dbReference type="VEuPathDB" id="FungiDB:BO80DRAFT_319663"/>
<dbReference type="InterPro" id="IPR002347">
    <property type="entry name" value="SDR_fam"/>
</dbReference>
<proteinExistence type="inferred from homology"/>